<feature type="chain" id="PRO_5046588303" description="DUF6795 domain-containing protein" evidence="1">
    <location>
        <begin position="23"/>
        <end position="176"/>
    </location>
</feature>
<dbReference type="PROSITE" id="PS51257">
    <property type="entry name" value="PROKAR_LIPOPROTEIN"/>
    <property type="match status" value="1"/>
</dbReference>
<reference evidence="3 4" key="1">
    <citation type="submission" date="2023-08" db="EMBL/GenBank/DDBJ databases">
        <authorList>
            <person name="Joshi A."/>
            <person name="Thite S."/>
        </authorList>
    </citation>
    <scope>NUCLEOTIDE SEQUENCE [LARGE SCALE GENOMIC DNA]</scope>
    <source>
        <strain evidence="3 4">AC40</strain>
    </source>
</reference>
<dbReference type="InterPro" id="IPR046474">
    <property type="entry name" value="DUF6795"/>
</dbReference>
<comment type="caution">
    <text evidence="3">The sequence shown here is derived from an EMBL/GenBank/DDBJ whole genome shotgun (WGS) entry which is preliminary data.</text>
</comment>
<dbReference type="Pfam" id="PF20598">
    <property type="entry name" value="DUF6795"/>
    <property type="match status" value="1"/>
</dbReference>
<feature type="domain" description="DUF6795" evidence="2">
    <location>
        <begin position="39"/>
        <end position="138"/>
    </location>
</feature>
<feature type="signal peptide" evidence="1">
    <location>
        <begin position="1"/>
        <end position="22"/>
    </location>
</feature>
<sequence>MHKIFTSALVLMLTLACLSAEAVVFGWLKKKELQLSPEVEGVILLEGQALTGIRITRDITYGDEVFSDHILTGKDGRFSLPTKVIRVRDSMFDTNVRQEIYAEHEGKLYKLWRARALNSVDYKSFNQLLSGMICELTSPEMLFDLEREPTQPGVYLIATSICSFIDESPITNKEPA</sequence>
<name>A0ABT9GV29_9GAMM</name>
<keyword evidence="1" id="KW-0732">Signal</keyword>
<keyword evidence="4" id="KW-1185">Reference proteome</keyword>
<gene>
    <name evidence="3" type="ORF">Q3O60_01695</name>
</gene>
<accession>A0ABT9GV29</accession>
<evidence type="ECO:0000313" key="4">
    <source>
        <dbReference type="Proteomes" id="UP001231616"/>
    </source>
</evidence>
<evidence type="ECO:0000259" key="2">
    <source>
        <dbReference type="Pfam" id="PF20598"/>
    </source>
</evidence>
<evidence type="ECO:0000256" key="1">
    <source>
        <dbReference type="SAM" id="SignalP"/>
    </source>
</evidence>
<dbReference type="RefSeq" id="WP_305892166.1">
    <property type="nucleotide sequence ID" value="NZ_JAUZVZ010000002.1"/>
</dbReference>
<dbReference type="EMBL" id="JAUZVZ010000002">
    <property type="protein sequence ID" value="MDP4534899.1"/>
    <property type="molecule type" value="Genomic_DNA"/>
</dbReference>
<protein>
    <recommendedName>
        <fullName evidence="2">DUF6795 domain-containing protein</fullName>
    </recommendedName>
</protein>
<dbReference type="Proteomes" id="UP001231616">
    <property type="component" value="Unassembled WGS sequence"/>
</dbReference>
<proteinExistence type="predicted"/>
<evidence type="ECO:0000313" key="3">
    <source>
        <dbReference type="EMBL" id="MDP4534899.1"/>
    </source>
</evidence>
<organism evidence="3 4">
    <name type="scientific">Alkalimonas collagenimarina</name>
    <dbReference type="NCBI Taxonomy" id="400390"/>
    <lineage>
        <taxon>Bacteria</taxon>
        <taxon>Pseudomonadati</taxon>
        <taxon>Pseudomonadota</taxon>
        <taxon>Gammaproteobacteria</taxon>
        <taxon>Alkalimonas</taxon>
    </lineage>
</organism>